<organism evidence="2 3">
    <name type="scientific">Methanohalophilus euhalobius</name>
    <dbReference type="NCBI Taxonomy" id="51203"/>
    <lineage>
        <taxon>Archaea</taxon>
        <taxon>Methanobacteriati</taxon>
        <taxon>Methanobacteriota</taxon>
        <taxon>Stenosarchaea group</taxon>
        <taxon>Methanomicrobia</taxon>
        <taxon>Methanosarcinales</taxon>
        <taxon>Methanosarcinaceae</taxon>
        <taxon>Methanohalophilus</taxon>
    </lineage>
</organism>
<dbReference type="AlphaFoldDB" id="A0A314ZU61"/>
<evidence type="ECO:0000259" key="1">
    <source>
        <dbReference type="Pfam" id="PF01609"/>
    </source>
</evidence>
<accession>A0A314ZU61</accession>
<gene>
    <name evidence="2" type="ORF">B0H22_1121</name>
</gene>
<evidence type="ECO:0000313" key="3">
    <source>
        <dbReference type="Proteomes" id="UP000251060"/>
    </source>
</evidence>
<dbReference type="EMBL" id="PVBU01000012">
    <property type="protein sequence ID" value="PQV41964.1"/>
    <property type="molecule type" value="Genomic_DNA"/>
</dbReference>
<dbReference type="Pfam" id="PF01609">
    <property type="entry name" value="DDE_Tnp_1"/>
    <property type="match status" value="1"/>
</dbReference>
<evidence type="ECO:0000313" key="2">
    <source>
        <dbReference type="EMBL" id="PQV41964.1"/>
    </source>
</evidence>
<feature type="domain" description="Transposase IS4-like" evidence="1">
    <location>
        <begin position="3"/>
        <end position="96"/>
    </location>
</feature>
<name>A0A314ZU61_9EURY</name>
<dbReference type="RefSeq" id="WP_146107113.1">
    <property type="nucleotide sequence ID" value="NZ_PVBU01000012.1"/>
</dbReference>
<proteinExistence type="predicted"/>
<dbReference type="InterPro" id="IPR002559">
    <property type="entry name" value="Transposase_11"/>
</dbReference>
<sequence length="121" mass="14662">ECYLMDKGYDSEKIHTLINEELKAEAIIPVRCRKRKKIKGKYRRKMRDEFDEDIYHYRNLVETMFSVLKRKYGEELKATKYRNQAKEVKFKLLIHNIDRATSISVIIQMRISTEPFCYSFK</sequence>
<feature type="non-terminal residue" evidence="2">
    <location>
        <position position="1"/>
    </location>
</feature>
<comment type="caution">
    <text evidence="2">The sequence shown here is derived from an EMBL/GenBank/DDBJ whole genome shotgun (WGS) entry which is preliminary data.</text>
</comment>
<reference evidence="2 3" key="1">
    <citation type="submission" date="2018-02" db="EMBL/GenBank/DDBJ databases">
        <title>Subsurface microbial communities from deep shales in Ohio and West Virginia, USA.</title>
        <authorList>
            <person name="Wrighton K."/>
        </authorList>
    </citation>
    <scope>NUCLEOTIDE SEQUENCE [LARGE SCALE GENOMIC DNA]</scope>
    <source>
        <strain evidence="2 3">DSM 10369</strain>
    </source>
</reference>
<dbReference type="GO" id="GO:0004803">
    <property type="term" value="F:transposase activity"/>
    <property type="evidence" value="ECO:0007669"/>
    <property type="project" value="InterPro"/>
</dbReference>
<dbReference type="GO" id="GO:0006313">
    <property type="term" value="P:DNA transposition"/>
    <property type="evidence" value="ECO:0007669"/>
    <property type="project" value="InterPro"/>
</dbReference>
<dbReference type="GO" id="GO:0003677">
    <property type="term" value="F:DNA binding"/>
    <property type="evidence" value="ECO:0007669"/>
    <property type="project" value="InterPro"/>
</dbReference>
<protein>
    <submittedName>
        <fullName evidence="2">DDE family transposase</fullName>
    </submittedName>
</protein>
<dbReference type="Proteomes" id="UP000251060">
    <property type="component" value="Unassembled WGS sequence"/>
</dbReference>